<gene>
    <name evidence="1" type="ORF">G7B40_019000</name>
</gene>
<reference evidence="2" key="1">
    <citation type="journal article" date="2021" name="Science">
        <title>Hunting the eagle killer: A cyanobacterial neurotoxin causes vacuolar myelinopathy.</title>
        <authorList>
            <person name="Breinlinger S."/>
            <person name="Phillips T.J."/>
            <person name="Haram B.N."/>
            <person name="Mares J."/>
            <person name="Martinez Yerena J.A."/>
            <person name="Hrouzek P."/>
            <person name="Sobotka R."/>
            <person name="Henderson W.M."/>
            <person name="Schmieder P."/>
            <person name="Williams S.M."/>
            <person name="Lauderdale J.D."/>
            <person name="Wilde H.D."/>
            <person name="Gerrin W."/>
            <person name="Kust A."/>
            <person name="Washington J.W."/>
            <person name="Wagner C."/>
            <person name="Geier B."/>
            <person name="Liebeke M."/>
            <person name="Enke H."/>
            <person name="Niedermeyer T.H.J."/>
            <person name="Wilde S.B."/>
        </authorList>
    </citation>
    <scope>NUCLEOTIDE SEQUENCE [LARGE SCALE GENOMIC DNA]</scope>
    <source>
        <strain evidence="2">Thurmond2011</strain>
    </source>
</reference>
<sequence>MSLSIKHLKLCRSVISPKSKKRWLGSLALLLCTWSYWIQPAQAEGSRTLYPSSSPAGSARANLEWRTDQYGGIVTRRTLLKVYANQGEYILLGSSAVGQGSADILVFNPGQVSGSIGSEIIPATPNFKCSSQPGQGYISSRTQELAGPQSISGSGNTSGYIPCYYKAPSTGIYDVVFYGTDGSNSNVNGGVTADINLVSSKNFDTSQGSSVAAWDVTVRSSNQDSITDFNGRLFTYYFALFTGNNGLPVYFSTYPVTTDGYQYKVTLRGTDPNGFVIYGNQVGFFDSDGKSILYHDVIGQDAQLSSPDGGTSLSRPQYPTFFNPLDSNVLPYLNRYRADGTLDGVGISSTPIFPTVNSVNFTGTAGGNNSKYSTGGTFTFNSNISGNYVIIISRDGTNFDPTNSQNRVLIGALLTSGAQSVSWNGKDNSGNYFPSGNNYKVSMKIHAGEYHFPMLDAENNYFGGPTITLLNATNPLGNTTGFYDDRGYTTVGGTNVGTPGSALCGINPPTIPYSDPINGFDTTTNQRAFGQQGNNGNANTKCNGSFGDTKGLDLWTYFPSSASNTVLNIVPPSTPKLLLVKRITAINGVSFNQFVDDPNSVEDNDSNWPSPTSTYLRGVINGGIVKPGDELEYTIYFLSKGTNDATNVVICDPIPNNTTFIPNTFNNLTPTDGGLPTAAQGIGLALDSTKLPTNPSFYLSNVADSDRGQLFAPRKTLPTACGSNNNTNGAVVVNPIKSPNILPRATAPGTPTNSYGFIRFRVKVN</sequence>
<comment type="caution">
    <text evidence="1">The sequence shown here is derived from an EMBL/GenBank/DDBJ whole genome shotgun (WGS) entry which is preliminary data.</text>
</comment>
<evidence type="ECO:0000313" key="2">
    <source>
        <dbReference type="Proteomes" id="UP000667802"/>
    </source>
</evidence>
<dbReference type="InterPro" id="IPR047589">
    <property type="entry name" value="DUF11_rpt"/>
</dbReference>
<dbReference type="Proteomes" id="UP000667802">
    <property type="component" value="Unassembled WGS sequence"/>
</dbReference>
<name>A0AAP5I8C4_9CYAN</name>
<organism evidence="1 2">
    <name type="scientific">Aetokthonos hydrillicola Thurmond2011</name>
    <dbReference type="NCBI Taxonomy" id="2712845"/>
    <lineage>
        <taxon>Bacteria</taxon>
        <taxon>Bacillati</taxon>
        <taxon>Cyanobacteriota</taxon>
        <taxon>Cyanophyceae</taxon>
        <taxon>Nostocales</taxon>
        <taxon>Hapalosiphonaceae</taxon>
        <taxon>Aetokthonos</taxon>
    </lineage>
</organism>
<keyword evidence="2" id="KW-1185">Reference proteome</keyword>
<dbReference type="NCBIfam" id="TIGR01451">
    <property type="entry name" value="B_ant_repeat"/>
    <property type="match status" value="1"/>
</dbReference>
<dbReference type="RefSeq" id="WP_208341656.1">
    <property type="nucleotide sequence ID" value="NZ_CAWQFN010000004.1"/>
</dbReference>
<evidence type="ECO:0000313" key="1">
    <source>
        <dbReference type="EMBL" id="MDR9896635.1"/>
    </source>
</evidence>
<protein>
    <submittedName>
        <fullName evidence="1">DUF11 domain-containing protein</fullName>
    </submittedName>
</protein>
<proteinExistence type="predicted"/>
<dbReference type="AlphaFoldDB" id="A0AAP5I8C4"/>
<dbReference type="EMBL" id="JAALHA020000009">
    <property type="protein sequence ID" value="MDR9896635.1"/>
    <property type="molecule type" value="Genomic_DNA"/>
</dbReference>
<accession>A0AAP5I8C4</accession>